<keyword evidence="2" id="KW-1185">Reference proteome</keyword>
<comment type="caution">
    <text evidence="1">The sequence shown here is derived from an EMBL/GenBank/DDBJ whole genome shotgun (WGS) entry which is preliminary data.</text>
</comment>
<dbReference type="EMBL" id="MNCJ02000325">
    <property type="protein sequence ID" value="KAF5787646.1"/>
    <property type="molecule type" value="Genomic_DNA"/>
</dbReference>
<accession>A0A9K3I041</accession>
<evidence type="ECO:0000313" key="1">
    <source>
        <dbReference type="EMBL" id="KAF5787646.1"/>
    </source>
</evidence>
<organism evidence="1 2">
    <name type="scientific">Helianthus annuus</name>
    <name type="common">Common sunflower</name>
    <dbReference type="NCBI Taxonomy" id="4232"/>
    <lineage>
        <taxon>Eukaryota</taxon>
        <taxon>Viridiplantae</taxon>
        <taxon>Streptophyta</taxon>
        <taxon>Embryophyta</taxon>
        <taxon>Tracheophyta</taxon>
        <taxon>Spermatophyta</taxon>
        <taxon>Magnoliopsida</taxon>
        <taxon>eudicotyledons</taxon>
        <taxon>Gunneridae</taxon>
        <taxon>Pentapetalae</taxon>
        <taxon>asterids</taxon>
        <taxon>campanulids</taxon>
        <taxon>Asterales</taxon>
        <taxon>Asteraceae</taxon>
        <taxon>Asteroideae</taxon>
        <taxon>Heliantheae alliance</taxon>
        <taxon>Heliantheae</taxon>
        <taxon>Helianthus</taxon>
    </lineage>
</organism>
<reference evidence="1" key="2">
    <citation type="submission" date="2020-06" db="EMBL/GenBank/DDBJ databases">
        <title>Helianthus annuus Genome sequencing and assembly Release 2.</title>
        <authorList>
            <person name="Gouzy J."/>
            <person name="Langlade N."/>
            <person name="Munos S."/>
        </authorList>
    </citation>
    <scope>NUCLEOTIDE SEQUENCE</scope>
    <source>
        <tissue evidence="1">Leaves</tissue>
    </source>
</reference>
<sequence length="66" mass="7407">MHVMYVHSQFAGCAMSMSARMTISLVINAKLDTGDKKVSFTSKPAYTNLFANLLCIYCRVMCIYCL</sequence>
<dbReference type="AlphaFoldDB" id="A0A9K3I041"/>
<gene>
    <name evidence="1" type="ORF">HanXRQr2_Chr10g0455151</name>
</gene>
<dbReference type="Gramene" id="mRNA:HanXRQr2_Chr10g0455151">
    <property type="protein sequence ID" value="CDS:HanXRQr2_Chr10g0455151.1"/>
    <property type="gene ID" value="HanXRQr2_Chr10g0455151"/>
</dbReference>
<proteinExistence type="predicted"/>
<dbReference type="Proteomes" id="UP000215914">
    <property type="component" value="Unassembled WGS sequence"/>
</dbReference>
<evidence type="ECO:0000313" key="2">
    <source>
        <dbReference type="Proteomes" id="UP000215914"/>
    </source>
</evidence>
<reference evidence="1" key="1">
    <citation type="journal article" date="2017" name="Nature">
        <title>The sunflower genome provides insights into oil metabolism, flowering and Asterid evolution.</title>
        <authorList>
            <person name="Badouin H."/>
            <person name="Gouzy J."/>
            <person name="Grassa C.J."/>
            <person name="Murat F."/>
            <person name="Staton S.E."/>
            <person name="Cottret L."/>
            <person name="Lelandais-Briere C."/>
            <person name="Owens G.L."/>
            <person name="Carrere S."/>
            <person name="Mayjonade B."/>
            <person name="Legrand L."/>
            <person name="Gill N."/>
            <person name="Kane N.C."/>
            <person name="Bowers J.E."/>
            <person name="Hubner S."/>
            <person name="Bellec A."/>
            <person name="Berard A."/>
            <person name="Berges H."/>
            <person name="Blanchet N."/>
            <person name="Boniface M.C."/>
            <person name="Brunel D."/>
            <person name="Catrice O."/>
            <person name="Chaidir N."/>
            <person name="Claudel C."/>
            <person name="Donnadieu C."/>
            <person name="Faraut T."/>
            <person name="Fievet G."/>
            <person name="Helmstetter N."/>
            <person name="King M."/>
            <person name="Knapp S.J."/>
            <person name="Lai Z."/>
            <person name="Le Paslier M.C."/>
            <person name="Lippi Y."/>
            <person name="Lorenzon L."/>
            <person name="Mandel J.R."/>
            <person name="Marage G."/>
            <person name="Marchand G."/>
            <person name="Marquand E."/>
            <person name="Bret-Mestries E."/>
            <person name="Morien E."/>
            <person name="Nambeesan S."/>
            <person name="Nguyen T."/>
            <person name="Pegot-Espagnet P."/>
            <person name="Pouilly N."/>
            <person name="Raftis F."/>
            <person name="Sallet E."/>
            <person name="Schiex T."/>
            <person name="Thomas J."/>
            <person name="Vandecasteele C."/>
            <person name="Vares D."/>
            <person name="Vear F."/>
            <person name="Vautrin S."/>
            <person name="Crespi M."/>
            <person name="Mangin B."/>
            <person name="Burke J.M."/>
            <person name="Salse J."/>
            <person name="Munos S."/>
            <person name="Vincourt P."/>
            <person name="Rieseberg L.H."/>
            <person name="Langlade N.B."/>
        </authorList>
    </citation>
    <scope>NUCLEOTIDE SEQUENCE</scope>
    <source>
        <tissue evidence="1">Leaves</tissue>
    </source>
</reference>
<protein>
    <submittedName>
        <fullName evidence="1">Uncharacterized protein</fullName>
    </submittedName>
</protein>
<name>A0A9K3I041_HELAN</name>